<dbReference type="EMBL" id="RHHU01000007">
    <property type="protein sequence ID" value="RNB85367.1"/>
    <property type="molecule type" value="Genomic_DNA"/>
</dbReference>
<dbReference type="InterPro" id="IPR036291">
    <property type="entry name" value="NAD(P)-bd_dom_sf"/>
</dbReference>
<dbReference type="PANTHER" id="PTHR43350">
    <property type="entry name" value="NAD-DEPENDENT ALCOHOL DEHYDROGENASE"/>
    <property type="match status" value="1"/>
</dbReference>
<dbReference type="Gene3D" id="3.90.180.10">
    <property type="entry name" value="Medium-chain alcohol dehydrogenases, catalytic domain"/>
    <property type="match status" value="1"/>
</dbReference>
<feature type="domain" description="Alcohol dehydrogenase-like C-terminal" evidence="6">
    <location>
        <begin position="241"/>
        <end position="317"/>
    </location>
</feature>
<evidence type="ECO:0000256" key="3">
    <source>
        <dbReference type="ARBA" id="ARBA00022723"/>
    </source>
</evidence>
<dbReference type="GO" id="GO:0046872">
    <property type="term" value="F:metal ion binding"/>
    <property type="evidence" value="ECO:0007669"/>
    <property type="project" value="UniProtKB-KW"/>
</dbReference>
<evidence type="ECO:0000256" key="2">
    <source>
        <dbReference type="ARBA" id="ARBA00008072"/>
    </source>
</evidence>
<dbReference type="Pfam" id="PF08240">
    <property type="entry name" value="ADH_N"/>
    <property type="match status" value="1"/>
</dbReference>
<protein>
    <submittedName>
        <fullName evidence="8">Dehydrogenase</fullName>
    </submittedName>
</protein>
<dbReference type="Gene3D" id="3.40.50.720">
    <property type="entry name" value="NAD(P)-binding Rossmann-like Domain"/>
    <property type="match status" value="1"/>
</dbReference>
<comment type="caution">
    <text evidence="8">The sequence shown here is derived from an EMBL/GenBank/DDBJ whole genome shotgun (WGS) entry which is preliminary data.</text>
</comment>
<evidence type="ECO:0000259" key="6">
    <source>
        <dbReference type="Pfam" id="PF00107"/>
    </source>
</evidence>
<gene>
    <name evidence="8" type="ORF">EDM59_13285</name>
</gene>
<dbReference type="InterPro" id="IPR011032">
    <property type="entry name" value="GroES-like_sf"/>
</dbReference>
<name>A0A3M8DDV3_9BACL</name>
<evidence type="ECO:0000313" key="9">
    <source>
        <dbReference type="Proteomes" id="UP000269573"/>
    </source>
</evidence>
<sequence length="365" mass="39920">MVGTTTTETVHSRTLRLTEPHVVLEQDIHRSVPEGYVVVEPTLASICHADLRYFGGTRKPEVLAKKLPMALLHEGIGTIVGGESTRLSHRQKVVIVPYLAGYLLEDQRLAHSCPACRGEIADNYCTHSRFLGSGTDGIAQSRLVIPEPCAIPIPESIPDEIAVLTELCSVSYRALRPVNDLLGQAKIAVFGDGPVGYLTAAMLHHAFGVGPDRLTVFGAIREKLDQFTFARTEMVQQYDFSAGEQVDIVVECTGGKFSESAINQGIALLSAGGHLIAMGVSEDLVPINTRDVLEKGLTLYGSSRSSIPDFEEVLQVMRQKACQETLRPLIPDSYTVVAKAEDFVGAMESALAHREWKKTYLDFQW</sequence>
<dbReference type="AlphaFoldDB" id="A0A3M8DDV3"/>
<accession>A0A3M8DDV3</accession>
<dbReference type="InterPro" id="IPR013149">
    <property type="entry name" value="ADH-like_C"/>
</dbReference>
<evidence type="ECO:0000256" key="4">
    <source>
        <dbReference type="ARBA" id="ARBA00022833"/>
    </source>
</evidence>
<reference evidence="8 9" key="1">
    <citation type="submission" date="2018-10" db="EMBL/GenBank/DDBJ databases">
        <title>Phylogenomics of Brevibacillus.</title>
        <authorList>
            <person name="Dunlap C."/>
        </authorList>
    </citation>
    <scope>NUCLEOTIDE SEQUENCE [LARGE SCALE GENOMIC DNA]</scope>
    <source>
        <strain evidence="8 9">JCM 15774</strain>
    </source>
</reference>
<comment type="cofactor">
    <cofactor evidence="1">
        <name>Zn(2+)</name>
        <dbReference type="ChEBI" id="CHEBI:29105"/>
    </cofactor>
</comment>
<comment type="similarity">
    <text evidence="2">Belongs to the zinc-containing alcohol dehydrogenase family.</text>
</comment>
<keyword evidence="3" id="KW-0479">Metal-binding</keyword>
<organism evidence="8 9">
    <name type="scientific">Brevibacillus nitrificans</name>
    <dbReference type="NCBI Taxonomy" id="651560"/>
    <lineage>
        <taxon>Bacteria</taxon>
        <taxon>Bacillati</taxon>
        <taxon>Bacillota</taxon>
        <taxon>Bacilli</taxon>
        <taxon>Bacillales</taxon>
        <taxon>Paenibacillaceae</taxon>
        <taxon>Brevibacillus</taxon>
    </lineage>
</organism>
<evidence type="ECO:0000256" key="1">
    <source>
        <dbReference type="ARBA" id="ARBA00001947"/>
    </source>
</evidence>
<evidence type="ECO:0000256" key="5">
    <source>
        <dbReference type="ARBA" id="ARBA00023002"/>
    </source>
</evidence>
<dbReference type="GO" id="GO:0016491">
    <property type="term" value="F:oxidoreductase activity"/>
    <property type="evidence" value="ECO:0007669"/>
    <property type="project" value="UniProtKB-KW"/>
</dbReference>
<dbReference type="SUPFAM" id="SSF51735">
    <property type="entry name" value="NAD(P)-binding Rossmann-fold domains"/>
    <property type="match status" value="1"/>
</dbReference>
<feature type="domain" description="Alcohol dehydrogenase-like N-terminal" evidence="7">
    <location>
        <begin position="34"/>
        <end position="155"/>
    </location>
</feature>
<dbReference type="InterPro" id="IPR013154">
    <property type="entry name" value="ADH-like_N"/>
</dbReference>
<keyword evidence="5" id="KW-0560">Oxidoreductase</keyword>
<dbReference type="Proteomes" id="UP000269573">
    <property type="component" value="Unassembled WGS sequence"/>
</dbReference>
<evidence type="ECO:0000313" key="8">
    <source>
        <dbReference type="EMBL" id="RNB85367.1"/>
    </source>
</evidence>
<keyword evidence="4" id="KW-0862">Zinc</keyword>
<dbReference type="SUPFAM" id="SSF50129">
    <property type="entry name" value="GroES-like"/>
    <property type="match status" value="1"/>
</dbReference>
<dbReference type="Pfam" id="PF00107">
    <property type="entry name" value="ADH_zinc_N"/>
    <property type="match status" value="1"/>
</dbReference>
<proteinExistence type="inferred from homology"/>
<evidence type="ECO:0000259" key="7">
    <source>
        <dbReference type="Pfam" id="PF08240"/>
    </source>
</evidence>
<keyword evidence="9" id="KW-1185">Reference proteome</keyword>
<dbReference type="PANTHER" id="PTHR43350:SF19">
    <property type="entry name" value="D-GULOSIDE 3-DEHYDROGENASE"/>
    <property type="match status" value="1"/>
</dbReference>